<proteinExistence type="predicted"/>
<dbReference type="AlphaFoldDB" id="A0A9X9LHC6"/>
<accession>A0A9X9LHC6</accession>
<evidence type="ECO:0000313" key="2">
    <source>
        <dbReference type="EMBL" id="VCW68260.1"/>
    </source>
</evidence>
<name>A0A9X9LHC6_GULGU</name>
<feature type="region of interest" description="Disordered" evidence="1">
    <location>
        <begin position="53"/>
        <end position="87"/>
    </location>
</feature>
<organism evidence="2 3">
    <name type="scientific">Gulo gulo</name>
    <name type="common">Wolverine</name>
    <name type="synonym">Gluton</name>
    <dbReference type="NCBI Taxonomy" id="48420"/>
    <lineage>
        <taxon>Eukaryota</taxon>
        <taxon>Metazoa</taxon>
        <taxon>Chordata</taxon>
        <taxon>Craniata</taxon>
        <taxon>Vertebrata</taxon>
        <taxon>Euteleostomi</taxon>
        <taxon>Mammalia</taxon>
        <taxon>Eutheria</taxon>
        <taxon>Laurasiatheria</taxon>
        <taxon>Carnivora</taxon>
        <taxon>Caniformia</taxon>
        <taxon>Musteloidea</taxon>
        <taxon>Mustelidae</taxon>
        <taxon>Guloninae</taxon>
        <taxon>Gulo</taxon>
    </lineage>
</organism>
<evidence type="ECO:0000313" key="3">
    <source>
        <dbReference type="Proteomes" id="UP000269945"/>
    </source>
</evidence>
<keyword evidence="3" id="KW-1185">Reference proteome</keyword>
<dbReference type="Proteomes" id="UP000269945">
    <property type="component" value="Unassembled WGS sequence"/>
</dbReference>
<protein>
    <submittedName>
        <fullName evidence="2">Uncharacterized protein</fullName>
    </submittedName>
</protein>
<sequence>MMFWMLPSLPHRCLPQTDPPIDGWPLLPGLHWQYPKGPPGSSRDKAQSCLAPSQQVQGFPGRNVQEWGQDQRGVRRRHRGAENGLRR</sequence>
<dbReference type="EMBL" id="CYRY02003665">
    <property type="protein sequence ID" value="VCW68260.1"/>
    <property type="molecule type" value="Genomic_DNA"/>
</dbReference>
<gene>
    <name evidence="2" type="ORF">BN2614_LOCUS2</name>
</gene>
<comment type="caution">
    <text evidence="2">The sequence shown here is derived from an EMBL/GenBank/DDBJ whole genome shotgun (WGS) entry which is preliminary data.</text>
</comment>
<evidence type="ECO:0000256" key="1">
    <source>
        <dbReference type="SAM" id="MobiDB-lite"/>
    </source>
</evidence>
<reference evidence="2 3" key="1">
    <citation type="submission" date="2018-10" db="EMBL/GenBank/DDBJ databases">
        <authorList>
            <person name="Ekblom R."/>
            <person name="Jareborg N."/>
        </authorList>
    </citation>
    <scope>NUCLEOTIDE SEQUENCE [LARGE SCALE GENOMIC DNA]</scope>
    <source>
        <tissue evidence="2">Muscle</tissue>
    </source>
</reference>